<organism evidence="6 7">
    <name type="scientific">Phomopsis amygdali</name>
    <name type="common">Fusicoccum amygdali</name>
    <dbReference type="NCBI Taxonomy" id="1214568"/>
    <lineage>
        <taxon>Eukaryota</taxon>
        <taxon>Fungi</taxon>
        <taxon>Dikarya</taxon>
        <taxon>Ascomycota</taxon>
        <taxon>Pezizomycotina</taxon>
        <taxon>Sordariomycetes</taxon>
        <taxon>Sordariomycetidae</taxon>
        <taxon>Diaporthales</taxon>
        <taxon>Diaporthaceae</taxon>
        <taxon>Diaporthe</taxon>
    </lineage>
</organism>
<evidence type="ECO:0000313" key="6">
    <source>
        <dbReference type="EMBL" id="KAK2600829.1"/>
    </source>
</evidence>
<dbReference type="PANTHER" id="PTHR24305:SF166">
    <property type="entry name" value="CYTOCHROME P450 12A4, MITOCHONDRIAL-RELATED"/>
    <property type="match status" value="1"/>
</dbReference>
<gene>
    <name evidence="6" type="ORF">N8I77_010336</name>
</gene>
<dbReference type="GO" id="GO:0016705">
    <property type="term" value="F:oxidoreductase activity, acting on paired donors, with incorporation or reduction of molecular oxygen"/>
    <property type="evidence" value="ECO:0007669"/>
    <property type="project" value="InterPro"/>
</dbReference>
<evidence type="ECO:0008006" key="8">
    <source>
        <dbReference type="Google" id="ProtNLM"/>
    </source>
</evidence>
<accession>A0AAD9S6S8</accession>
<keyword evidence="4 5" id="KW-0408">Iron</keyword>
<dbReference type="InterPro" id="IPR036396">
    <property type="entry name" value="Cyt_P450_sf"/>
</dbReference>
<dbReference type="CDD" id="cd11070">
    <property type="entry name" value="CYP56-like"/>
    <property type="match status" value="1"/>
</dbReference>
<protein>
    <recommendedName>
        <fullName evidence="8">Cytochrome P450</fullName>
    </recommendedName>
</protein>
<evidence type="ECO:0000256" key="5">
    <source>
        <dbReference type="PIRSR" id="PIRSR602401-1"/>
    </source>
</evidence>
<keyword evidence="3 5" id="KW-0479">Metal-binding</keyword>
<comment type="similarity">
    <text evidence="1">Belongs to the cytochrome P450 family.</text>
</comment>
<dbReference type="PRINTS" id="PR00385">
    <property type="entry name" value="P450"/>
</dbReference>
<dbReference type="GO" id="GO:0004497">
    <property type="term" value="F:monooxygenase activity"/>
    <property type="evidence" value="ECO:0007669"/>
    <property type="project" value="InterPro"/>
</dbReference>
<dbReference type="InterPro" id="IPR002401">
    <property type="entry name" value="Cyt_P450_E_grp-I"/>
</dbReference>
<dbReference type="SUPFAM" id="SSF48264">
    <property type="entry name" value="Cytochrome P450"/>
    <property type="match status" value="1"/>
</dbReference>
<evidence type="ECO:0000256" key="1">
    <source>
        <dbReference type="ARBA" id="ARBA00010617"/>
    </source>
</evidence>
<dbReference type="PRINTS" id="PR00463">
    <property type="entry name" value="EP450I"/>
</dbReference>
<dbReference type="Pfam" id="PF00067">
    <property type="entry name" value="p450"/>
    <property type="match status" value="1"/>
</dbReference>
<dbReference type="PANTHER" id="PTHR24305">
    <property type="entry name" value="CYTOCHROME P450"/>
    <property type="match status" value="1"/>
</dbReference>
<evidence type="ECO:0000313" key="7">
    <source>
        <dbReference type="Proteomes" id="UP001265746"/>
    </source>
</evidence>
<name>A0AAD9S6S8_PHOAM</name>
<dbReference type="AlphaFoldDB" id="A0AAD9S6S8"/>
<proteinExistence type="inferred from homology"/>
<keyword evidence="2 5" id="KW-0349">Heme</keyword>
<dbReference type="GO" id="GO:0020037">
    <property type="term" value="F:heme binding"/>
    <property type="evidence" value="ECO:0007669"/>
    <property type="project" value="InterPro"/>
</dbReference>
<evidence type="ECO:0000256" key="4">
    <source>
        <dbReference type="ARBA" id="ARBA00023004"/>
    </source>
</evidence>
<comment type="caution">
    <text evidence="6">The sequence shown here is derived from an EMBL/GenBank/DDBJ whole genome shotgun (WGS) entry which is preliminary data.</text>
</comment>
<comment type="cofactor">
    <cofactor evidence="5">
        <name>heme</name>
        <dbReference type="ChEBI" id="CHEBI:30413"/>
    </cofactor>
</comment>
<evidence type="ECO:0000256" key="3">
    <source>
        <dbReference type="ARBA" id="ARBA00022723"/>
    </source>
</evidence>
<feature type="binding site" description="axial binding residue" evidence="5">
    <location>
        <position position="510"/>
    </location>
    <ligand>
        <name>heme</name>
        <dbReference type="ChEBI" id="CHEBI:30413"/>
    </ligand>
    <ligandPart>
        <name>Fe</name>
        <dbReference type="ChEBI" id="CHEBI:18248"/>
    </ligandPart>
</feature>
<sequence>MFVKLVLGSALAYVFWSLWCMEVNARKARALKVPFVRLPVDVTNVFWLVLQRHVWAVVDRLPFQWSAYPDFVRFSRRDWQFREKSDPAVRLGAVWALVTPVTIYLRFTDPEAIKEIFARPSEFIRPVKEYKLLEVYGPCISTAGWDDWPRHRKILAAPFNESIMKSVWGESLHQTKSMVQYWTGKSAGIPSVQKDMRTLTLNVLAATTFNQPYEFHGSAEAQDEAGSYRDTLQAIMTGAILMMLIPYRFLQAPLPENFVRIGNAARSFRRHMLEMLDSEIKALQENRPGSGGMMTAFVRALDVHDKEADNAPDVKVVRSGQRKKGLSVDEILGNLFIINFAGYDTSASTLVFTLHLLAVHPEVQVWLAEEIAALAASAGKSIEEWDYRLLFPQLKRCRAVLLETLRLYPSIVGLPKWTGTKPQTLDIGHRTLAIPSGAYAFPHIIAIHTHPQYWDEPHSWRPSRWICSSPHVATGKSDSPVSGGKSAGREELWEPAPNTYFPWSDGPQSCPGKKFVQVEVVAILACLFKSHRLSVKKNPGESEEAARARVISCVNEVNMEVILRMKDADRVKLLCTEA</sequence>
<keyword evidence="7" id="KW-1185">Reference proteome</keyword>
<dbReference type="Gene3D" id="1.10.630.10">
    <property type="entry name" value="Cytochrome P450"/>
    <property type="match status" value="1"/>
</dbReference>
<dbReference type="InterPro" id="IPR001128">
    <property type="entry name" value="Cyt_P450"/>
</dbReference>
<reference evidence="6" key="1">
    <citation type="submission" date="2023-06" db="EMBL/GenBank/DDBJ databases">
        <authorList>
            <person name="Noh H."/>
        </authorList>
    </citation>
    <scope>NUCLEOTIDE SEQUENCE</scope>
    <source>
        <strain evidence="6">DUCC20226</strain>
    </source>
</reference>
<dbReference type="Proteomes" id="UP001265746">
    <property type="component" value="Unassembled WGS sequence"/>
</dbReference>
<dbReference type="GO" id="GO:0005506">
    <property type="term" value="F:iron ion binding"/>
    <property type="evidence" value="ECO:0007669"/>
    <property type="project" value="InterPro"/>
</dbReference>
<dbReference type="InterPro" id="IPR050121">
    <property type="entry name" value="Cytochrome_P450_monoxygenase"/>
</dbReference>
<dbReference type="EMBL" id="JAUJFL010000006">
    <property type="protein sequence ID" value="KAK2600829.1"/>
    <property type="molecule type" value="Genomic_DNA"/>
</dbReference>
<evidence type="ECO:0000256" key="2">
    <source>
        <dbReference type="ARBA" id="ARBA00022617"/>
    </source>
</evidence>